<keyword evidence="2" id="KW-0472">Membrane</keyword>
<gene>
    <name evidence="3" type="ORF">RM540_12285</name>
</gene>
<feature type="transmembrane region" description="Helical" evidence="2">
    <location>
        <begin position="128"/>
        <end position="156"/>
    </location>
</feature>
<dbReference type="Pfam" id="PF07332">
    <property type="entry name" value="Phage_holin_3_6"/>
    <property type="match status" value="1"/>
</dbReference>
<keyword evidence="2" id="KW-1133">Transmembrane helix</keyword>
<dbReference type="EMBL" id="JAVRHT010000030">
    <property type="protein sequence ID" value="MDT0632530.1"/>
    <property type="molecule type" value="Genomic_DNA"/>
</dbReference>
<keyword evidence="4" id="KW-1185">Reference proteome</keyword>
<reference evidence="3 4" key="1">
    <citation type="submission" date="2023-09" db="EMBL/GenBank/DDBJ databases">
        <authorList>
            <person name="Rey-Velasco X."/>
        </authorList>
    </citation>
    <scope>NUCLEOTIDE SEQUENCE [LARGE SCALE GENOMIC DNA]</scope>
    <source>
        <strain evidence="3 4">F394</strain>
    </source>
</reference>
<feature type="compositionally biased region" description="Pro residues" evidence="1">
    <location>
        <begin position="9"/>
        <end position="53"/>
    </location>
</feature>
<keyword evidence="2" id="KW-0812">Transmembrane</keyword>
<evidence type="ECO:0000256" key="1">
    <source>
        <dbReference type="SAM" id="MobiDB-lite"/>
    </source>
</evidence>
<name>A0ABU3BTC1_9BACT</name>
<accession>A0ABU3BTC1</accession>
<feature type="region of interest" description="Disordered" evidence="1">
    <location>
        <begin position="1"/>
        <end position="81"/>
    </location>
</feature>
<organism evidence="3 4">
    <name type="scientific">Rubrivirga litoralis</name>
    <dbReference type="NCBI Taxonomy" id="3075598"/>
    <lineage>
        <taxon>Bacteria</taxon>
        <taxon>Pseudomonadati</taxon>
        <taxon>Rhodothermota</taxon>
        <taxon>Rhodothermia</taxon>
        <taxon>Rhodothermales</taxon>
        <taxon>Rubricoccaceae</taxon>
        <taxon>Rubrivirga</taxon>
    </lineage>
</organism>
<protein>
    <submittedName>
        <fullName evidence="3">Phage holin family protein</fullName>
    </submittedName>
</protein>
<evidence type="ECO:0000256" key="2">
    <source>
        <dbReference type="SAM" id="Phobius"/>
    </source>
</evidence>
<evidence type="ECO:0000313" key="3">
    <source>
        <dbReference type="EMBL" id="MDT0632530.1"/>
    </source>
</evidence>
<dbReference type="RefSeq" id="WP_311664495.1">
    <property type="nucleotide sequence ID" value="NZ_JAVRHT010000030.1"/>
</dbReference>
<comment type="caution">
    <text evidence="3">The sequence shown here is derived from an EMBL/GenBank/DDBJ whole genome shotgun (WGS) entry which is preliminary data.</text>
</comment>
<proteinExistence type="predicted"/>
<sequence length="232" mass="24041">MAASRLPDDPAPVEPTSHPAPPAVEPPRVAPPGVAPPAVAPPGMAPPRVPPPSLGGAPRGVPPGGGADVVPESRQLPPHQGKLARIGDHVSSLSTDLKEWVELRIDLAKAEVREAIDKLKASLKRKGIAIGYLAAAGVLALYGLGFLLGALAWGLAALFESVWLGMLVTALLLFVVVGVLAWIGKRKLDEDQAIEARARVSKITESDQINPGAPTVRSVQEAEADKARAAAV</sequence>
<feature type="compositionally biased region" description="Basic and acidic residues" evidence="1">
    <location>
        <begin position="223"/>
        <end position="232"/>
    </location>
</feature>
<dbReference type="Proteomes" id="UP001267426">
    <property type="component" value="Unassembled WGS sequence"/>
</dbReference>
<evidence type="ECO:0000313" key="4">
    <source>
        <dbReference type="Proteomes" id="UP001267426"/>
    </source>
</evidence>
<feature type="transmembrane region" description="Helical" evidence="2">
    <location>
        <begin position="162"/>
        <end position="183"/>
    </location>
</feature>
<dbReference type="InterPro" id="IPR009937">
    <property type="entry name" value="Phage_holin_3_6"/>
</dbReference>
<feature type="region of interest" description="Disordered" evidence="1">
    <location>
        <begin position="205"/>
        <end position="232"/>
    </location>
</feature>